<dbReference type="SMART" id="SM00360">
    <property type="entry name" value="RRM"/>
    <property type="match status" value="4"/>
</dbReference>
<feature type="compositionally biased region" description="Basic and acidic residues" evidence="6">
    <location>
        <begin position="318"/>
        <end position="327"/>
    </location>
</feature>
<keyword evidence="4" id="KW-0539">Nucleus</keyword>
<dbReference type="InterPro" id="IPR000504">
    <property type="entry name" value="RRM_dom"/>
</dbReference>
<dbReference type="EMBL" id="KB932814">
    <property type="protein sequence ID" value="EOO03670.1"/>
    <property type="molecule type" value="Genomic_DNA"/>
</dbReference>
<feature type="compositionally biased region" description="Basic and acidic residues" evidence="6">
    <location>
        <begin position="685"/>
        <end position="712"/>
    </location>
</feature>
<dbReference type="PANTHER" id="PTHR48039">
    <property type="entry name" value="RNA-BINDING MOTIF PROTEIN 14B"/>
    <property type="match status" value="1"/>
</dbReference>
<evidence type="ECO:0000256" key="3">
    <source>
        <dbReference type="ARBA" id="ARBA00022884"/>
    </source>
</evidence>
<evidence type="ECO:0000256" key="4">
    <source>
        <dbReference type="ARBA" id="ARBA00023242"/>
    </source>
</evidence>
<dbReference type="CDD" id="cd12677">
    <property type="entry name" value="RRM4_Nop4p"/>
    <property type="match status" value="1"/>
</dbReference>
<feature type="compositionally biased region" description="Basic and acidic residues" evidence="6">
    <location>
        <begin position="234"/>
        <end position="245"/>
    </location>
</feature>
<feature type="region of interest" description="Disordered" evidence="6">
    <location>
        <begin position="123"/>
        <end position="145"/>
    </location>
</feature>
<feature type="compositionally biased region" description="Basic and acidic residues" evidence="6">
    <location>
        <begin position="132"/>
        <end position="145"/>
    </location>
</feature>
<evidence type="ECO:0000313" key="9">
    <source>
        <dbReference type="Proteomes" id="UP000014074"/>
    </source>
</evidence>
<feature type="region of interest" description="Disordered" evidence="6">
    <location>
        <begin position="1"/>
        <end position="42"/>
    </location>
</feature>
<dbReference type="InterPro" id="IPR034808">
    <property type="entry name" value="Nop4p_RRM3"/>
</dbReference>
<feature type="region of interest" description="Disordered" evidence="6">
    <location>
        <begin position="234"/>
        <end position="330"/>
    </location>
</feature>
<dbReference type="AlphaFoldDB" id="R8BWG1"/>
<dbReference type="PROSITE" id="PS50102">
    <property type="entry name" value="RRM"/>
    <property type="match status" value="4"/>
</dbReference>
<evidence type="ECO:0000256" key="1">
    <source>
        <dbReference type="ARBA" id="ARBA00004123"/>
    </source>
</evidence>
<reference evidence="9" key="1">
    <citation type="journal article" date="2013" name="Genome Announc.">
        <title>Draft genome sequence of the ascomycete Phaeoacremonium aleophilum strain UCR-PA7, a causal agent of the esca disease complex in grapevines.</title>
        <authorList>
            <person name="Blanco-Ulate B."/>
            <person name="Rolshausen P."/>
            <person name="Cantu D."/>
        </authorList>
    </citation>
    <scope>NUCLEOTIDE SEQUENCE [LARGE SCALE GENOMIC DNA]</scope>
    <source>
        <strain evidence="9">UCR-PA7</strain>
    </source>
</reference>
<feature type="compositionally biased region" description="Basic residues" evidence="6">
    <location>
        <begin position="1"/>
        <end position="10"/>
    </location>
</feature>
<dbReference type="GO" id="GO:0003729">
    <property type="term" value="F:mRNA binding"/>
    <property type="evidence" value="ECO:0007669"/>
    <property type="project" value="TreeGrafter"/>
</dbReference>
<dbReference type="eggNOG" id="KOG0127">
    <property type="taxonomic scope" value="Eukaryota"/>
</dbReference>
<dbReference type="KEGG" id="tmn:UCRPA7_806"/>
<feature type="domain" description="RRM" evidence="7">
    <location>
        <begin position="41"/>
        <end position="119"/>
    </location>
</feature>
<feature type="compositionally biased region" description="Acidic residues" evidence="6">
    <location>
        <begin position="295"/>
        <end position="313"/>
    </location>
</feature>
<proteinExistence type="predicted"/>
<dbReference type="InterPro" id="IPR012677">
    <property type="entry name" value="Nucleotide-bd_a/b_plait_sf"/>
</dbReference>
<evidence type="ECO:0000256" key="6">
    <source>
        <dbReference type="SAM" id="MobiDB-lite"/>
    </source>
</evidence>
<feature type="compositionally biased region" description="Basic and acidic residues" evidence="6">
    <location>
        <begin position="27"/>
        <end position="41"/>
    </location>
</feature>
<evidence type="ECO:0000256" key="2">
    <source>
        <dbReference type="ARBA" id="ARBA00022737"/>
    </source>
</evidence>
<gene>
    <name evidence="8" type="ORF">UCRPA7_806</name>
</gene>
<feature type="compositionally biased region" description="Acidic residues" evidence="6">
    <location>
        <begin position="246"/>
        <end position="258"/>
    </location>
</feature>
<feature type="compositionally biased region" description="Basic and acidic residues" evidence="6">
    <location>
        <begin position="537"/>
        <end position="563"/>
    </location>
</feature>
<dbReference type="InterPro" id="IPR051945">
    <property type="entry name" value="RRM_MRD1_RNA_proc_ribogen"/>
</dbReference>
<dbReference type="HOGENOM" id="CLU_011608_3_0_1"/>
<dbReference type="Pfam" id="PF00076">
    <property type="entry name" value="RRM_1"/>
    <property type="match status" value="3"/>
</dbReference>
<dbReference type="RefSeq" id="XP_007911586.1">
    <property type="nucleotide sequence ID" value="XM_007913395.1"/>
</dbReference>
<dbReference type="InterPro" id="IPR035979">
    <property type="entry name" value="RBD_domain_sf"/>
</dbReference>
<protein>
    <submittedName>
        <fullName evidence="8">Putative nucleolar protein 4 protein</fullName>
    </submittedName>
</protein>
<dbReference type="FunFam" id="3.30.70.330:FF:000406">
    <property type="entry name" value="Related to Nucleolar protein NOP4"/>
    <property type="match status" value="1"/>
</dbReference>
<feature type="domain" description="RRM" evidence="7">
    <location>
        <begin position="331"/>
        <end position="433"/>
    </location>
</feature>
<dbReference type="PANTHER" id="PTHR48039:SF5">
    <property type="entry name" value="RNA-BINDING PROTEIN 28"/>
    <property type="match status" value="1"/>
</dbReference>
<dbReference type="Proteomes" id="UP000014074">
    <property type="component" value="Unassembled WGS sequence"/>
</dbReference>
<dbReference type="GeneID" id="19328876"/>
<keyword evidence="2" id="KW-0677">Repeat</keyword>
<feature type="domain" description="RRM" evidence="7">
    <location>
        <begin position="506"/>
        <end position="632"/>
    </location>
</feature>
<sequence length="739" mass="82972">MAKSKGQKRRREAEAAQDQQNAVSDDQTDHPSKRTRTEKSRSLFVRSLPAAATQETLTEFFSQHYPVKHAMVVTDKATKQSRGYGFVTFTDADDALEAKAKLDNALLDGRRLKLDIAEPRQRASGAAGPVEVRSRLSEEKQKREADLAEARKPAKLIIRNLPWSIKSSEQLTKLFQSYGKVRFADLPQSKGKLSGFGFITMRGRKNAEKALEGINGKQVDGRTLAVDWAVAKEEWQQHQGDSQKDEEWEDVADEEADGDLPKKKRTEAKTPKKSPDEDDEDADLENFMRNHMENLEDEEDSENEDKENEDSEAAGDTPKAEKPKRLTDNSTTAFIRNLPFTATDETLKAHFTQFGAIRYARVVMDRATEKPAGTGFVCFVKDEDFKACLKGAPRHQSVMTKSKKHSVLQNETVDQEGKYTIEGRVLQVAPAVSKEEATRLFEEGPGGKRNQDKDKRRIYLLSEGTISKGSPLYDLLSPNEVKLREDSAKQRRKLIQGNPSLHLSLTRLAIRNIPRNIDSKELKALAREAVVGFAKDVKEGKRQPLSKEEMNRAGQEDKEAEHRRKEKGKGVVRQAKIVFETKEGSKVAEETGAGRSRGYGFIEYSSHRWALMGLRWLNGHALKNEAGKTVRLVVEFAIENAQVVARRKAAEEKFRQRDSGAGQEGSKEQERGTSATSKNNRKGGKGRDAKSVTRSGEKTIETKDEGKSKDAVTKLAMRQRIIGRKRLTRKKKAQTRRGA</sequence>
<feature type="domain" description="RRM" evidence="7">
    <location>
        <begin position="154"/>
        <end position="231"/>
    </location>
</feature>
<dbReference type="Gene3D" id="3.30.70.330">
    <property type="match status" value="4"/>
</dbReference>
<organism evidence="8 9">
    <name type="scientific">Phaeoacremonium minimum (strain UCR-PA7)</name>
    <name type="common">Esca disease fungus</name>
    <name type="synonym">Togninia minima</name>
    <dbReference type="NCBI Taxonomy" id="1286976"/>
    <lineage>
        <taxon>Eukaryota</taxon>
        <taxon>Fungi</taxon>
        <taxon>Dikarya</taxon>
        <taxon>Ascomycota</taxon>
        <taxon>Pezizomycotina</taxon>
        <taxon>Sordariomycetes</taxon>
        <taxon>Sordariomycetidae</taxon>
        <taxon>Togniniales</taxon>
        <taxon>Togniniaceae</taxon>
        <taxon>Phaeoacremonium</taxon>
    </lineage>
</organism>
<keyword evidence="9" id="KW-1185">Reference proteome</keyword>
<dbReference type="SUPFAM" id="SSF54928">
    <property type="entry name" value="RNA-binding domain, RBD"/>
    <property type="match status" value="3"/>
</dbReference>
<feature type="compositionally biased region" description="Basic residues" evidence="6">
    <location>
        <begin position="721"/>
        <end position="739"/>
    </location>
</feature>
<comment type="subcellular location">
    <subcellularLocation>
        <location evidence="1">Nucleus</location>
    </subcellularLocation>
</comment>
<dbReference type="InterPro" id="IPR034809">
    <property type="entry name" value="Nop4_RRM4"/>
</dbReference>
<dbReference type="GO" id="GO:0005730">
    <property type="term" value="C:nucleolus"/>
    <property type="evidence" value="ECO:0007669"/>
    <property type="project" value="TreeGrafter"/>
</dbReference>
<name>R8BWG1_PHAM7</name>
<dbReference type="OrthoDB" id="267048at2759"/>
<keyword evidence="3 5" id="KW-0694">RNA-binding</keyword>
<feature type="region of interest" description="Disordered" evidence="6">
    <location>
        <begin position="537"/>
        <end position="567"/>
    </location>
</feature>
<accession>R8BWG1</accession>
<evidence type="ECO:0000313" key="8">
    <source>
        <dbReference type="EMBL" id="EOO03670.1"/>
    </source>
</evidence>
<dbReference type="CDD" id="cd12676">
    <property type="entry name" value="RRM3_Nop4p"/>
    <property type="match status" value="1"/>
</dbReference>
<evidence type="ECO:0000256" key="5">
    <source>
        <dbReference type="PROSITE-ProRule" id="PRU00176"/>
    </source>
</evidence>
<feature type="region of interest" description="Disordered" evidence="6">
    <location>
        <begin position="653"/>
        <end position="739"/>
    </location>
</feature>
<evidence type="ECO:0000259" key="7">
    <source>
        <dbReference type="PROSITE" id="PS50102"/>
    </source>
</evidence>